<gene>
    <name evidence="8" type="primary">Cr2_2</name>
    <name evidence="8" type="ORF">POLCAE_R15312</name>
</gene>
<dbReference type="CDD" id="cd00033">
    <property type="entry name" value="CCP"/>
    <property type="match status" value="1"/>
</dbReference>
<keyword evidence="1 6" id="KW-0768">Sushi</keyword>
<comment type="caution">
    <text evidence="8">The sequence shown here is derived from an EMBL/GenBank/DDBJ whole genome shotgun (WGS) entry which is preliminary data.</text>
</comment>
<keyword evidence="2" id="KW-0732">Signal</keyword>
<keyword evidence="5" id="KW-0325">Glycoprotein</keyword>
<dbReference type="EMBL" id="VYXF01025481">
    <property type="protein sequence ID" value="NWS36919.1"/>
    <property type="molecule type" value="Genomic_DNA"/>
</dbReference>
<keyword evidence="9" id="KW-1185">Reference proteome</keyword>
<reference evidence="8 9" key="1">
    <citation type="submission" date="2019-09" db="EMBL/GenBank/DDBJ databases">
        <title>Bird 10,000 Genomes (B10K) Project - Family phase.</title>
        <authorList>
            <person name="Zhang G."/>
        </authorList>
    </citation>
    <scope>NUCLEOTIDE SEQUENCE [LARGE SCALE GENOMIC DNA]</scope>
    <source>
        <strain evidence="8">B10K-DU-001-66</strain>
        <tissue evidence="8">Muscle</tissue>
    </source>
</reference>
<dbReference type="AlphaFoldDB" id="A0A7K5EX35"/>
<evidence type="ECO:0000256" key="3">
    <source>
        <dbReference type="ARBA" id="ARBA00022737"/>
    </source>
</evidence>
<dbReference type="PROSITE" id="PS50923">
    <property type="entry name" value="SUSHI"/>
    <property type="match status" value="1"/>
</dbReference>
<dbReference type="PANTHER" id="PTHR46393:SF7">
    <property type="entry name" value="COMPLEMENT C2"/>
    <property type="match status" value="1"/>
</dbReference>
<dbReference type="Proteomes" id="UP000573697">
    <property type="component" value="Unassembled WGS sequence"/>
</dbReference>
<dbReference type="Pfam" id="PF00084">
    <property type="entry name" value="Sushi"/>
    <property type="match status" value="1"/>
</dbReference>
<name>A0A7K5EX35_POLCE</name>
<dbReference type="PANTHER" id="PTHR46393">
    <property type="entry name" value="SUSHI DOMAIN-CONTAINING PROTEIN"/>
    <property type="match status" value="1"/>
</dbReference>
<protein>
    <submittedName>
        <fullName evidence="8">CR2 protein</fullName>
    </submittedName>
</protein>
<evidence type="ECO:0000256" key="6">
    <source>
        <dbReference type="PROSITE-ProRule" id="PRU00302"/>
    </source>
</evidence>
<evidence type="ECO:0000313" key="9">
    <source>
        <dbReference type="Proteomes" id="UP000573697"/>
    </source>
</evidence>
<comment type="caution">
    <text evidence="6">Lacks conserved residue(s) required for the propagation of feature annotation.</text>
</comment>
<feature type="disulfide bond" evidence="6">
    <location>
        <begin position="39"/>
        <end position="66"/>
    </location>
</feature>
<evidence type="ECO:0000256" key="1">
    <source>
        <dbReference type="ARBA" id="ARBA00022659"/>
    </source>
</evidence>
<sequence>KDAVAVPAAIGCPLPEVQNGQIHNPQSAYRAGETLHFDCHPGYAAEDSDEARCRPGGTWDPPVLVCQRGECPGAGGAGRDFPH</sequence>
<keyword evidence="4 6" id="KW-1015">Disulfide bond</keyword>
<dbReference type="SUPFAM" id="SSF57535">
    <property type="entry name" value="Complement control module/SCR domain"/>
    <property type="match status" value="1"/>
</dbReference>
<feature type="non-terminal residue" evidence="8">
    <location>
        <position position="83"/>
    </location>
</feature>
<evidence type="ECO:0000313" key="8">
    <source>
        <dbReference type="EMBL" id="NWS36919.1"/>
    </source>
</evidence>
<feature type="domain" description="Sushi" evidence="7">
    <location>
        <begin position="10"/>
        <end position="68"/>
    </location>
</feature>
<feature type="non-terminal residue" evidence="8">
    <location>
        <position position="1"/>
    </location>
</feature>
<dbReference type="InterPro" id="IPR035976">
    <property type="entry name" value="Sushi/SCR/CCP_sf"/>
</dbReference>
<proteinExistence type="predicted"/>
<evidence type="ECO:0000259" key="7">
    <source>
        <dbReference type="PROSITE" id="PS50923"/>
    </source>
</evidence>
<evidence type="ECO:0000256" key="5">
    <source>
        <dbReference type="ARBA" id="ARBA00023180"/>
    </source>
</evidence>
<organism evidence="8 9">
    <name type="scientific">Polioptila caerulea</name>
    <name type="common">Blue-grey gnatcatcher</name>
    <dbReference type="NCBI Taxonomy" id="66707"/>
    <lineage>
        <taxon>Eukaryota</taxon>
        <taxon>Metazoa</taxon>
        <taxon>Chordata</taxon>
        <taxon>Craniata</taxon>
        <taxon>Vertebrata</taxon>
        <taxon>Euteleostomi</taxon>
        <taxon>Archelosauria</taxon>
        <taxon>Archosauria</taxon>
        <taxon>Dinosauria</taxon>
        <taxon>Saurischia</taxon>
        <taxon>Theropoda</taxon>
        <taxon>Coelurosauria</taxon>
        <taxon>Aves</taxon>
        <taxon>Neognathae</taxon>
        <taxon>Neoaves</taxon>
        <taxon>Telluraves</taxon>
        <taxon>Australaves</taxon>
        <taxon>Passeriformes</taxon>
        <taxon>Certhiidae</taxon>
        <taxon>Polioptilinae</taxon>
        <taxon>Polioptila</taxon>
    </lineage>
</organism>
<evidence type="ECO:0000256" key="2">
    <source>
        <dbReference type="ARBA" id="ARBA00022729"/>
    </source>
</evidence>
<dbReference type="InterPro" id="IPR000436">
    <property type="entry name" value="Sushi_SCR_CCP_dom"/>
</dbReference>
<dbReference type="SMART" id="SM00032">
    <property type="entry name" value="CCP"/>
    <property type="match status" value="1"/>
</dbReference>
<evidence type="ECO:0000256" key="4">
    <source>
        <dbReference type="ARBA" id="ARBA00023157"/>
    </source>
</evidence>
<dbReference type="Gene3D" id="2.10.70.10">
    <property type="entry name" value="Complement Module, domain 1"/>
    <property type="match status" value="1"/>
</dbReference>
<keyword evidence="3" id="KW-0677">Repeat</keyword>
<accession>A0A7K5EX35</accession>